<dbReference type="AlphaFoldDB" id="A0A1M7IUR3"/>
<dbReference type="OrthoDB" id="1160166at2"/>
<feature type="transmembrane region" description="Helical" evidence="1">
    <location>
        <begin position="204"/>
        <end position="226"/>
    </location>
</feature>
<keyword evidence="1" id="KW-1133">Transmembrane helix</keyword>
<name>A0A1M7IUR3_9BACT</name>
<dbReference type="EMBL" id="FRCY01000001">
    <property type="protein sequence ID" value="SHM44393.1"/>
    <property type="molecule type" value="Genomic_DNA"/>
</dbReference>
<feature type="transmembrane region" description="Helical" evidence="1">
    <location>
        <begin position="61"/>
        <end position="84"/>
    </location>
</feature>
<organism evidence="2 3">
    <name type="scientific">Cyclobacterium lianum</name>
    <dbReference type="NCBI Taxonomy" id="388280"/>
    <lineage>
        <taxon>Bacteria</taxon>
        <taxon>Pseudomonadati</taxon>
        <taxon>Bacteroidota</taxon>
        <taxon>Cytophagia</taxon>
        <taxon>Cytophagales</taxon>
        <taxon>Cyclobacteriaceae</taxon>
        <taxon>Cyclobacterium</taxon>
    </lineage>
</organism>
<keyword evidence="3" id="KW-1185">Reference proteome</keyword>
<dbReference type="InterPro" id="IPR025495">
    <property type="entry name" value="DUF4386"/>
</dbReference>
<dbReference type="STRING" id="388280.SAMN04488057_101471"/>
<evidence type="ECO:0000256" key="1">
    <source>
        <dbReference type="SAM" id="Phobius"/>
    </source>
</evidence>
<proteinExistence type="predicted"/>
<reference evidence="2 3" key="1">
    <citation type="submission" date="2016-11" db="EMBL/GenBank/DDBJ databases">
        <authorList>
            <person name="Jaros S."/>
            <person name="Januszkiewicz K."/>
            <person name="Wedrychowicz H."/>
        </authorList>
    </citation>
    <scope>NUCLEOTIDE SEQUENCE [LARGE SCALE GENOMIC DNA]</scope>
    <source>
        <strain evidence="2 3">CGMCC 1.6102</strain>
    </source>
</reference>
<sequence length="240" mass="26145">MNPLQEKSERKAYMRQTGLMYLLVIVLAGFSQGYIRSSLIVPDDAVATSLNISGEEGLFRLGLGLDLIAFLLDAIISIFLFKLFRAYGQTLALTAMVLRLLAHPAIGSLNLLNHYLALQAALAPDFLAGFDGPQLQSMSLLFMEAHRTGYLIAGVFFGLHCLLLGLLLYRSPVPGWLGILMIMAGIGYEMEAFGDFLFPGNEAWLAVLVGVTAVLGEVTLTAYLLIKGFLISKLNANDVR</sequence>
<dbReference type="RefSeq" id="WP_073091233.1">
    <property type="nucleotide sequence ID" value="NZ_FRCY01000001.1"/>
</dbReference>
<feature type="transmembrane region" description="Helical" evidence="1">
    <location>
        <begin position="148"/>
        <end position="169"/>
    </location>
</feature>
<dbReference type="Proteomes" id="UP000184513">
    <property type="component" value="Unassembled WGS sequence"/>
</dbReference>
<dbReference type="Pfam" id="PF14329">
    <property type="entry name" value="DUF4386"/>
    <property type="match status" value="1"/>
</dbReference>
<evidence type="ECO:0000313" key="2">
    <source>
        <dbReference type="EMBL" id="SHM44393.1"/>
    </source>
</evidence>
<evidence type="ECO:0008006" key="4">
    <source>
        <dbReference type="Google" id="ProtNLM"/>
    </source>
</evidence>
<feature type="transmembrane region" description="Helical" evidence="1">
    <location>
        <begin position="21"/>
        <end position="41"/>
    </location>
</feature>
<feature type="transmembrane region" description="Helical" evidence="1">
    <location>
        <begin position="91"/>
        <end position="112"/>
    </location>
</feature>
<keyword evidence="1" id="KW-0812">Transmembrane</keyword>
<keyword evidence="1" id="KW-0472">Membrane</keyword>
<accession>A0A1M7IUR3</accession>
<feature type="transmembrane region" description="Helical" evidence="1">
    <location>
        <begin position="176"/>
        <end position="198"/>
    </location>
</feature>
<gene>
    <name evidence="2" type="ORF">SAMN04488057_101471</name>
</gene>
<protein>
    <recommendedName>
        <fullName evidence="4">DUF4386 domain-containing protein</fullName>
    </recommendedName>
</protein>
<evidence type="ECO:0000313" key="3">
    <source>
        <dbReference type="Proteomes" id="UP000184513"/>
    </source>
</evidence>